<feature type="domain" description="RDRP core" evidence="3">
    <location>
        <begin position="70"/>
        <end position="547"/>
    </location>
</feature>
<feature type="compositionally biased region" description="Low complexity" evidence="2">
    <location>
        <begin position="687"/>
        <end position="709"/>
    </location>
</feature>
<dbReference type="InterPro" id="IPR057596">
    <property type="entry name" value="RDRP_core"/>
</dbReference>
<dbReference type="PANTHER" id="PTHR23079:SF55">
    <property type="entry name" value="RNA-DIRECTED RNA POLYMERASE"/>
    <property type="match status" value="1"/>
</dbReference>
<keyword evidence="4" id="KW-0548">Nucleotidyltransferase</keyword>
<dbReference type="GO" id="GO:0031380">
    <property type="term" value="C:nuclear RNA-directed RNA polymerase complex"/>
    <property type="evidence" value="ECO:0007669"/>
    <property type="project" value="TreeGrafter"/>
</dbReference>
<keyword evidence="1" id="KW-0175">Coiled coil</keyword>
<keyword evidence="4" id="KW-0696">RNA-directed RNA polymerase</keyword>
<proteinExistence type="predicted"/>
<keyword evidence="4" id="KW-0808">Transferase</keyword>
<feature type="compositionally biased region" description="Low complexity" evidence="2">
    <location>
        <begin position="659"/>
        <end position="678"/>
    </location>
</feature>
<feature type="region of interest" description="Disordered" evidence="2">
    <location>
        <begin position="659"/>
        <end position="709"/>
    </location>
</feature>
<evidence type="ECO:0000313" key="4">
    <source>
        <dbReference type="EMBL" id="PFX24130.1"/>
    </source>
</evidence>
<name>A0A2B4S5Q6_STYPI</name>
<comment type="caution">
    <text evidence="4">The sequence shown here is derived from an EMBL/GenBank/DDBJ whole genome shotgun (WGS) entry which is preliminary data.</text>
</comment>
<feature type="region of interest" description="Disordered" evidence="2">
    <location>
        <begin position="572"/>
        <end position="605"/>
    </location>
</feature>
<dbReference type="GO" id="GO:0003723">
    <property type="term" value="F:RNA binding"/>
    <property type="evidence" value="ECO:0007669"/>
    <property type="project" value="UniProtKB-KW"/>
</dbReference>
<dbReference type="EMBL" id="LSMT01000185">
    <property type="protein sequence ID" value="PFX24130.1"/>
    <property type="molecule type" value="Genomic_DNA"/>
</dbReference>
<feature type="coiled-coil region" evidence="1">
    <location>
        <begin position="1681"/>
        <end position="1708"/>
    </location>
</feature>
<keyword evidence="5" id="KW-1185">Reference proteome</keyword>
<feature type="compositionally biased region" description="Acidic residues" evidence="2">
    <location>
        <begin position="593"/>
        <end position="603"/>
    </location>
</feature>
<reference evidence="5" key="1">
    <citation type="journal article" date="2017" name="bioRxiv">
        <title>Comparative analysis of the genomes of Stylophora pistillata and Acropora digitifera provides evidence for extensive differences between species of corals.</title>
        <authorList>
            <person name="Voolstra C.R."/>
            <person name="Li Y."/>
            <person name="Liew Y.J."/>
            <person name="Baumgarten S."/>
            <person name="Zoccola D."/>
            <person name="Flot J.-F."/>
            <person name="Tambutte S."/>
            <person name="Allemand D."/>
            <person name="Aranda M."/>
        </authorList>
    </citation>
    <scope>NUCLEOTIDE SEQUENCE [LARGE SCALE GENOMIC DNA]</scope>
</reference>
<dbReference type="Pfam" id="PF05183">
    <property type="entry name" value="RdRP"/>
    <property type="match status" value="2"/>
</dbReference>
<sequence>MAFAVCINFQDNVAPPTGDEVYIKYVEFNGVDETQYSKGNTKLDKTLLFEYLRRNDSSFPEKLLGVSFNTTLKQNKKKTFCEDVLKRGIYCHGRKRGLYRFLGHSDSHLWERKCYFMNAASDTEIHDLLTRFGDFTKTTNVPKRAREIGSLFVPFDHLMELGEDDTGEVPNVKGRLFDKTPRSFTNCRGFMSQGFTLKVRRQLGLEYPAPSALQVTNQGFQGILVFRETLTDLPLVQFRKSMRLFSTPSKKNGEVIPYIGILDHSTPDVNGYLDSRLIMFLATRGVSIRYLRSLQRGYLTLLKSMCTNSASGNYFCQLTGRKATAEREVLARLQRGEVEKMLHHVCEIANNGEPQRRLVIRTRILVPKARVVFGVCDPYGKLKSGECYFKPTLQGDEEFEEVVVCPNPCYHPGDIQVLKQSQEKVDYEDLKDCLVLPVNHRHAFETSGASKFFVSWDQDLIPKKKRDKPCHYQSKQSEDMATALKGWFQRIFNFLRKKQNYRDEMIHYFAYFEDDLPRRIGDVYRKFAETYGPYSKECTKLSKMSHQAGNLLANRDDLLKKLERLETLVQPRPTTSVTYHSAERSPLLGTEGGGEEEDVDDVQEMSSVSITTRIRRSWPGHGERPASPQVWKEFDVESEKFIEEFSSLSVLELEKWKSTSSAPSSPTSFTSPSTSPSSGNCNGTCFSAGSSPSSNTSGSSTECSRSPSSIEELTVSPLGPIKKKKLIQERCRTMLSLVSALCENKNESISSLFGHTLTHGLESECQAVKNTISELVRHVIKVKGTQNTLRVLLTQEVNEELISGIRVPDWTLLYLKLLTRTPDATWQTLLNVTHLGKSRAIKALVFKVTKEIYNVRRLDTNFDAYAVDLSMVLTWAIREQRLHGSDQEDMEFNIKIDGRPLGGRNQVAVGIVPIGFKGKSSESALSVFPIAIANCKEQRVCTWWKRVVSGILFVCDAIRACIHHGADADETCVDCLKSKANIGRPKGLRDELVFLLEEDLSHINLCSLHCEMCNTEQFLGSLGLSAYRVGCLHLLNAALSSYGAESQQDFSRIKVKKKPGQQTGIERANIKVASFSGGTERQILKNIDNIVNTALPLDKVSGLEMARPLRIPCAAPVVYPSDGKLHVIHVIIKPGKGDQDCVSRQQKAEQLKNCLMIDQLLSEGNTQGTDGKKIVWEKLLMLEFSSYPEDQIRKILSRNVEYNGSRYCFLGFSEAQLKKKICFLIAENDMKIRERRAKFGNLSKDISFAERVAKVQDMFEPYELSLELAEGEFSFETKDGLPEQSGFMAPELARKINEIGALNVINDPSVVEVICPGFAGILLLSDEILARTTSDKHSHLKALFKTSATTRDHGNALKLCIVDYSKPFEVGYLDIFTVMLLHYHGVESRNLLEFQRDFHNLLRSLETDLTSAKNFLRLKGRKELLAKIDKEMTPEARKIISKIKEEEIRKMQECKDGPEEIRILVSESRQVLGVIDPDNQLQSNECFFAPNLDPMLPHEKDSFESAKQVLVIPQPCFSPSDIQKFNLSRQIAAYEKFKECIILPSQTGKRFVSRKYFVCWDSRLVLQYNPFAWYFSEVPCQVSNFLLGIFRCLNVESFLSNIRPEDTQDMVSAEALEPHEGASFQMELKKHFAEFKSSDDLILKAKLLFKKFALLDGSASCTECKELGTYLSQGFDWNAKRAKIVRRFEDLKKKYENLSSKIEESGESVDESSIQDLKGLCVAMIEKMSEFIKDTTGEQG</sequence>
<dbReference type="OrthoDB" id="5980608at2759"/>
<dbReference type="InterPro" id="IPR007855">
    <property type="entry name" value="RDRP"/>
</dbReference>
<protein>
    <submittedName>
        <fullName evidence="4">RNA-dependent RNA polymerase 2</fullName>
    </submittedName>
</protein>
<dbReference type="Proteomes" id="UP000225706">
    <property type="component" value="Unassembled WGS sequence"/>
</dbReference>
<evidence type="ECO:0000259" key="3">
    <source>
        <dbReference type="Pfam" id="PF05183"/>
    </source>
</evidence>
<feature type="domain" description="RDRP core" evidence="3">
    <location>
        <begin position="1189"/>
        <end position="1612"/>
    </location>
</feature>
<accession>A0A2B4S5Q6</accession>
<organism evidence="4 5">
    <name type="scientific">Stylophora pistillata</name>
    <name type="common">Smooth cauliflower coral</name>
    <dbReference type="NCBI Taxonomy" id="50429"/>
    <lineage>
        <taxon>Eukaryota</taxon>
        <taxon>Metazoa</taxon>
        <taxon>Cnidaria</taxon>
        <taxon>Anthozoa</taxon>
        <taxon>Hexacorallia</taxon>
        <taxon>Scleractinia</taxon>
        <taxon>Astrocoeniina</taxon>
        <taxon>Pocilloporidae</taxon>
        <taxon>Stylophora</taxon>
    </lineage>
</organism>
<evidence type="ECO:0000256" key="2">
    <source>
        <dbReference type="SAM" id="MobiDB-lite"/>
    </source>
</evidence>
<dbReference type="PANTHER" id="PTHR23079">
    <property type="entry name" value="RNA-DEPENDENT RNA POLYMERASE"/>
    <property type="match status" value="1"/>
</dbReference>
<gene>
    <name evidence="4" type="primary">RDR2</name>
    <name evidence="4" type="ORF">AWC38_SpisGene11282</name>
</gene>
<evidence type="ECO:0000313" key="5">
    <source>
        <dbReference type="Proteomes" id="UP000225706"/>
    </source>
</evidence>
<dbReference type="GO" id="GO:0003968">
    <property type="term" value="F:RNA-directed RNA polymerase activity"/>
    <property type="evidence" value="ECO:0007669"/>
    <property type="project" value="UniProtKB-KW"/>
</dbReference>
<evidence type="ECO:0000256" key="1">
    <source>
        <dbReference type="SAM" id="Coils"/>
    </source>
</evidence>
<dbReference type="GO" id="GO:0030422">
    <property type="term" value="P:siRNA processing"/>
    <property type="evidence" value="ECO:0007669"/>
    <property type="project" value="TreeGrafter"/>
</dbReference>